<dbReference type="EMBL" id="NHYD01001342">
    <property type="protein sequence ID" value="PPQ91482.1"/>
    <property type="molecule type" value="Genomic_DNA"/>
</dbReference>
<dbReference type="InterPro" id="IPR018020">
    <property type="entry name" value="OHCU_decarboxylase"/>
</dbReference>
<reference evidence="3 4" key="1">
    <citation type="journal article" date="2018" name="Evol. Lett.">
        <title>Horizontal gene cluster transfer increased hallucinogenic mushroom diversity.</title>
        <authorList>
            <person name="Reynolds H.T."/>
            <person name="Vijayakumar V."/>
            <person name="Gluck-Thaler E."/>
            <person name="Korotkin H.B."/>
            <person name="Matheny P.B."/>
            <person name="Slot J.C."/>
        </authorList>
    </citation>
    <scope>NUCLEOTIDE SEQUENCE [LARGE SCALE GENOMIC DNA]</scope>
    <source>
        <strain evidence="3 4">2631</strain>
    </source>
</reference>
<accession>A0A409XL38</accession>
<evidence type="ECO:0000313" key="3">
    <source>
        <dbReference type="EMBL" id="PPQ91482.1"/>
    </source>
</evidence>
<gene>
    <name evidence="3" type="ORF">CVT25_013740</name>
</gene>
<sequence>MSALPTPAEIQSAPSGPISALAITLEVLFEHSPILINLLEPQLAAVLKSSPPIASYTELINLALEEIEKWEVEEQSEFISGHPRIGESKNLSTLSASEQGAQGLKPTPPEVLARLEHLNACYERRYPGLRYITFVNGRSRAAIVEEMEDMLKFSHSLSDREPTLESVTSVDVASEEWKKELSRAVYDVGRIGKSRLGALGVH</sequence>
<dbReference type="AlphaFoldDB" id="A0A409XL38"/>
<dbReference type="PANTHER" id="PTHR37987:SF1">
    <property type="entry name" value="OXO-4-HYDROXY-4-CARBOXY-5-UREIDOIMIDAZOLINE DECARBOXYLASE DOMAIN-CONTAINING PROTEIN"/>
    <property type="match status" value="1"/>
</dbReference>
<dbReference type="InParanoid" id="A0A409XL38"/>
<dbReference type="GO" id="GO:0006144">
    <property type="term" value="P:purine nucleobase metabolic process"/>
    <property type="evidence" value="ECO:0007669"/>
    <property type="project" value="UniProtKB-KW"/>
</dbReference>
<evidence type="ECO:0000313" key="4">
    <source>
        <dbReference type="Proteomes" id="UP000283269"/>
    </source>
</evidence>
<evidence type="ECO:0000259" key="2">
    <source>
        <dbReference type="Pfam" id="PF09349"/>
    </source>
</evidence>
<proteinExistence type="predicted"/>
<dbReference type="OrthoDB" id="5398391at2759"/>
<dbReference type="InterPro" id="IPR036778">
    <property type="entry name" value="OHCU_decarboxylase_sf"/>
</dbReference>
<dbReference type="PANTHER" id="PTHR37987">
    <property type="entry name" value="CHROMOSOME 9, WHOLE GENOME SHOTGUN SEQUENCE"/>
    <property type="match status" value="1"/>
</dbReference>
<keyword evidence="1" id="KW-0659">Purine metabolism</keyword>
<organism evidence="3 4">
    <name type="scientific">Psilocybe cyanescens</name>
    <dbReference type="NCBI Taxonomy" id="93625"/>
    <lineage>
        <taxon>Eukaryota</taxon>
        <taxon>Fungi</taxon>
        <taxon>Dikarya</taxon>
        <taxon>Basidiomycota</taxon>
        <taxon>Agaricomycotina</taxon>
        <taxon>Agaricomycetes</taxon>
        <taxon>Agaricomycetidae</taxon>
        <taxon>Agaricales</taxon>
        <taxon>Agaricineae</taxon>
        <taxon>Strophariaceae</taxon>
        <taxon>Psilocybe</taxon>
    </lineage>
</organism>
<name>A0A409XL38_PSICY</name>
<dbReference type="Pfam" id="PF09349">
    <property type="entry name" value="OHCU_decarbox"/>
    <property type="match status" value="1"/>
</dbReference>
<comment type="caution">
    <text evidence="3">The sequence shown here is derived from an EMBL/GenBank/DDBJ whole genome shotgun (WGS) entry which is preliminary data.</text>
</comment>
<keyword evidence="4" id="KW-1185">Reference proteome</keyword>
<evidence type="ECO:0000256" key="1">
    <source>
        <dbReference type="ARBA" id="ARBA00022631"/>
    </source>
</evidence>
<dbReference type="Gene3D" id="1.10.3330.10">
    <property type="entry name" value="Oxo-4-hydroxy-4-carboxy-5-ureidoimidazoline decarboxylase"/>
    <property type="match status" value="1"/>
</dbReference>
<protein>
    <recommendedName>
        <fullName evidence="2">Oxo-4-hydroxy-4-carboxy-5-ureidoimidazoline decarboxylase domain-containing protein</fullName>
    </recommendedName>
</protein>
<dbReference type="Proteomes" id="UP000283269">
    <property type="component" value="Unassembled WGS sequence"/>
</dbReference>
<dbReference type="SUPFAM" id="SSF158694">
    <property type="entry name" value="UraD-Like"/>
    <property type="match status" value="1"/>
</dbReference>
<feature type="domain" description="Oxo-4-hydroxy-4-carboxy-5-ureidoimidazoline decarboxylase" evidence="2">
    <location>
        <begin position="24"/>
        <end position="152"/>
    </location>
</feature>